<dbReference type="Proteomes" id="UP000028821">
    <property type="component" value="Unassembled WGS sequence"/>
</dbReference>
<dbReference type="AlphaFoldDB" id="A0A086QHL3"/>
<evidence type="ECO:0000313" key="4">
    <source>
        <dbReference type="Proteomes" id="UP000028821"/>
    </source>
</evidence>
<keyword evidence="2" id="KW-0732">Signal</keyword>
<dbReference type="EMBL" id="AEXC02001559">
    <property type="protein sequence ID" value="KFH12095.1"/>
    <property type="molecule type" value="Genomic_DNA"/>
</dbReference>
<gene>
    <name evidence="3" type="ORF">TGMAS_288700E</name>
</gene>
<feature type="compositionally biased region" description="Basic and acidic residues" evidence="1">
    <location>
        <begin position="166"/>
        <end position="202"/>
    </location>
</feature>
<name>A0A086QHL3_TOXGO</name>
<feature type="chain" id="PRO_5001814450" evidence="2">
    <location>
        <begin position="20"/>
        <end position="228"/>
    </location>
</feature>
<dbReference type="VEuPathDB" id="ToxoDB:TGMAS_288700E"/>
<reference evidence="3 4" key="1">
    <citation type="submission" date="2014-04" db="EMBL/GenBank/DDBJ databases">
        <authorList>
            <person name="Sibley D."/>
            <person name="Venepally P."/>
            <person name="Karamycheva S."/>
            <person name="Hadjithomas M."/>
            <person name="Khan A."/>
            <person name="Brunk B."/>
            <person name="Roos D."/>
            <person name="Caler E."/>
            <person name="Lorenzi H."/>
        </authorList>
    </citation>
    <scope>NUCLEOTIDE SEQUENCE [LARGE SCALE GENOMIC DNA]</scope>
    <source>
        <strain evidence="3 4">MAS</strain>
    </source>
</reference>
<feature type="compositionally biased region" description="Polar residues" evidence="1">
    <location>
        <begin position="203"/>
        <end position="212"/>
    </location>
</feature>
<feature type="region of interest" description="Disordered" evidence="1">
    <location>
        <begin position="160"/>
        <end position="228"/>
    </location>
</feature>
<proteinExistence type="predicted"/>
<sequence>MVPTLSFLLLVLSSRVLHCLSPFSNCQSLLPFLFVNSCVVSFLSFVGCFQPQICSSGWRRPRAWGARAVSSSTSCPIDLVLRFLLARAELPQTPKTRKTRVSREKAPSTYWPPRMRSSRAKASRREGARASLHAAENVSTEVFPRVNEFERRRTETRLGVRSTLANEERRQSREKSERAIGKENSSRRNGELRKGKQRKTEQRMNTQRATQAESEKGKDEKKKVEKGE</sequence>
<comment type="caution">
    <text evidence="3">The sequence shown here is derived from an EMBL/GenBank/DDBJ whole genome shotgun (WGS) entry which is preliminary data.</text>
</comment>
<evidence type="ECO:0000256" key="2">
    <source>
        <dbReference type="SAM" id="SignalP"/>
    </source>
</evidence>
<evidence type="ECO:0000256" key="1">
    <source>
        <dbReference type="SAM" id="MobiDB-lite"/>
    </source>
</evidence>
<protein>
    <submittedName>
        <fullName evidence="3">RecF/RecN/SMC N terminal domain-containing protein</fullName>
    </submittedName>
</protein>
<accession>A0A086QHL3</accession>
<feature type="signal peptide" evidence="2">
    <location>
        <begin position="1"/>
        <end position="19"/>
    </location>
</feature>
<feature type="region of interest" description="Disordered" evidence="1">
    <location>
        <begin position="94"/>
        <end position="133"/>
    </location>
</feature>
<feature type="compositionally biased region" description="Basic and acidic residues" evidence="1">
    <location>
        <begin position="213"/>
        <end position="228"/>
    </location>
</feature>
<evidence type="ECO:0000313" key="3">
    <source>
        <dbReference type="EMBL" id="KFH12095.1"/>
    </source>
</evidence>
<organism evidence="3 4">
    <name type="scientific">Toxoplasma gondii MAS</name>
    <dbReference type="NCBI Taxonomy" id="943118"/>
    <lineage>
        <taxon>Eukaryota</taxon>
        <taxon>Sar</taxon>
        <taxon>Alveolata</taxon>
        <taxon>Apicomplexa</taxon>
        <taxon>Conoidasida</taxon>
        <taxon>Coccidia</taxon>
        <taxon>Eucoccidiorida</taxon>
        <taxon>Eimeriorina</taxon>
        <taxon>Sarcocystidae</taxon>
        <taxon>Toxoplasma</taxon>
    </lineage>
</organism>